<dbReference type="EMBL" id="UINC01053097">
    <property type="protein sequence ID" value="SVB69207.1"/>
    <property type="molecule type" value="Genomic_DNA"/>
</dbReference>
<accession>A0A382G3T3</accession>
<dbReference type="AlphaFoldDB" id="A0A382G3T3"/>
<feature type="region of interest" description="Disordered" evidence="1">
    <location>
        <begin position="47"/>
        <end position="96"/>
    </location>
</feature>
<sequence>VGARTPRELLEALEQTSNFPGATGSLSVEDGRIQREHFLVCLQDRRTQGVAPGQRSDPILLPPLPDPETDSIPEGAPDRIVGYRCPVFGPSTPSGQ</sequence>
<evidence type="ECO:0000256" key="1">
    <source>
        <dbReference type="SAM" id="MobiDB-lite"/>
    </source>
</evidence>
<reference evidence="2" key="1">
    <citation type="submission" date="2018-05" db="EMBL/GenBank/DDBJ databases">
        <authorList>
            <person name="Lanie J.A."/>
            <person name="Ng W.-L."/>
            <person name="Kazmierczak K.M."/>
            <person name="Andrzejewski T.M."/>
            <person name="Davidsen T.M."/>
            <person name="Wayne K.J."/>
            <person name="Tettelin H."/>
            <person name="Glass J.I."/>
            <person name="Rusch D."/>
            <person name="Podicherti R."/>
            <person name="Tsui H.-C.T."/>
            <person name="Winkler M.E."/>
        </authorList>
    </citation>
    <scope>NUCLEOTIDE SEQUENCE</scope>
</reference>
<organism evidence="2">
    <name type="scientific">marine metagenome</name>
    <dbReference type="NCBI Taxonomy" id="408172"/>
    <lineage>
        <taxon>unclassified sequences</taxon>
        <taxon>metagenomes</taxon>
        <taxon>ecological metagenomes</taxon>
    </lineage>
</organism>
<proteinExistence type="predicted"/>
<evidence type="ECO:0000313" key="2">
    <source>
        <dbReference type="EMBL" id="SVB69207.1"/>
    </source>
</evidence>
<protein>
    <submittedName>
        <fullName evidence="2">Uncharacterized protein</fullName>
    </submittedName>
</protein>
<name>A0A382G3T3_9ZZZZ</name>
<feature type="non-terminal residue" evidence="2">
    <location>
        <position position="1"/>
    </location>
</feature>
<gene>
    <name evidence="2" type="ORF">METZ01_LOCUS222061</name>
</gene>